<accession>A0A072V9I2</accession>
<name>A0A072V9I2_MEDTR</name>
<proteinExistence type="predicted"/>
<reference evidence="2" key="3">
    <citation type="submission" date="2015-04" db="UniProtKB">
        <authorList>
            <consortium name="EnsemblPlants"/>
        </authorList>
    </citation>
    <scope>IDENTIFICATION</scope>
    <source>
        <strain evidence="2">cv. Jemalong A17</strain>
    </source>
</reference>
<reference evidence="1 3" key="2">
    <citation type="journal article" date="2014" name="BMC Genomics">
        <title>An improved genome release (version Mt4.0) for the model legume Medicago truncatula.</title>
        <authorList>
            <person name="Tang H."/>
            <person name="Krishnakumar V."/>
            <person name="Bidwell S."/>
            <person name="Rosen B."/>
            <person name="Chan A."/>
            <person name="Zhou S."/>
            <person name="Gentzbittel L."/>
            <person name="Childs K.L."/>
            <person name="Yandell M."/>
            <person name="Gundlach H."/>
            <person name="Mayer K.F."/>
            <person name="Schwartz D.C."/>
            <person name="Town C.D."/>
        </authorList>
    </citation>
    <scope>GENOME REANNOTATION</scope>
    <source>
        <strain evidence="1">A17</strain>
        <strain evidence="2 3">cv. Jemalong A17</strain>
    </source>
</reference>
<keyword evidence="3" id="KW-1185">Reference proteome</keyword>
<gene>
    <name evidence="1" type="ordered locus">MTR_3g072555</name>
</gene>
<sequence length="55" mass="6148">MGESMEYQISIQKLRNGIGIEANQELVYDTNIPTPANLLMNLGHHSNITSKVEAY</sequence>
<dbReference type="EMBL" id="CM001219">
    <property type="protein sequence ID" value="KEH34830.1"/>
    <property type="molecule type" value="Genomic_DNA"/>
</dbReference>
<dbReference type="AlphaFoldDB" id="A0A072V9I2"/>
<reference evidence="1 3" key="1">
    <citation type="journal article" date="2011" name="Nature">
        <title>The Medicago genome provides insight into the evolution of rhizobial symbioses.</title>
        <authorList>
            <person name="Young N.D."/>
            <person name="Debelle F."/>
            <person name="Oldroyd G.E."/>
            <person name="Geurts R."/>
            <person name="Cannon S.B."/>
            <person name="Udvardi M.K."/>
            <person name="Benedito V.A."/>
            <person name="Mayer K.F."/>
            <person name="Gouzy J."/>
            <person name="Schoof H."/>
            <person name="Van de Peer Y."/>
            <person name="Proost S."/>
            <person name="Cook D.R."/>
            <person name="Meyers B.C."/>
            <person name="Spannagl M."/>
            <person name="Cheung F."/>
            <person name="De Mita S."/>
            <person name="Krishnakumar V."/>
            <person name="Gundlach H."/>
            <person name="Zhou S."/>
            <person name="Mudge J."/>
            <person name="Bharti A.K."/>
            <person name="Murray J.D."/>
            <person name="Naoumkina M.A."/>
            <person name="Rosen B."/>
            <person name="Silverstein K.A."/>
            <person name="Tang H."/>
            <person name="Rombauts S."/>
            <person name="Zhao P.X."/>
            <person name="Zhou P."/>
            <person name="Barbe V."/>
            <person name="Bardou P."/>
            <person name="Bechner M."/>
            <person name="Bellec A."/>
            <person name="Berger A."/>
            <person name="Berges H."/>
            <person name="Bidwell S."/>
            <person name="Bisseling T."/>
            <person name="Choisne N."/>
            <person name="Couloux A."/>
            <person name="Denny R."/>
            <person name="Deshpande S."/>
            <person name="Dai X."/>
            <person name="Doyle J.J."/>
            <person name="Dudez A.M."/>
            <person name="Farmer A.D."/>
            <person name="Fouteau S."/>
            <person name="Franken C."/>
            <person name="Gibelin C."/>
            <person name="Gish J."/>
            <person name="Goldstein S."/>
            <person name="Gonzalez A.J."/>
            <person name="Green P.J."/>
            <person name="Hallab A."/>
            <person name="Hartog M."/>
            <person name="Hua A."/>
            <person name="Humphray S.J."/>
            <person name="Jeong D.H."/>
            <person name="Jing Y."/>
            <person name="Jocker A."/>
            <person name="Kenton S.M."/>
            <person name="Kim D.J."/>
            <person name="Klee K."/>
            <person name="Lai H."/>
            <person name="Lang C."/>
            <person name="Lin S."/>
            <person name="Macmil S.L."/>
            <person name="Magdelenat G."/>
            <person name="Matthews L."/>
            <person name="McCorrison J."/>
            <person name="Monaghan E.L."/>
            <person name="Mun J.H."/>
            <person name="Najar F.Z."/>
            <person name="Nicholson C."/>
            <person name="Noirot C."/>
            <person name="O'Bleness M."/>
            <person name="Paule C.R."/>
            <person name="Poulain J."/>
            <person name="Prion F."/>
            <person name="Qin B."/>
            <person name="Qu C."/>
            <person name="Retzel E.F."/>
            <person name="Riddle C."/>
            <person name="Sallet E."/>
            <person name="Samain S."/>
            <person name="Samson N."/>
            <person name="Sanders I."/>
            <person name="Saurat O."/>
            <person name="Scarpelli C."/>
            <person name="Schiex T."/>
            <person name="Segurens B."/>
            <person name="Severin A.J."/>
            <person name="Sherrier D.J."/>
            <person name="Shi R."/>
            <person name="Sims S."/>
            <person name="Singer S.R."/>
            <person name="Sinharoy S."/>
            <person name="Sterck L."/>
            <person name="Viollet A."/>
            <person name="Wang B.B."/>
            <person name="Wang K."/>
            <person name="Wang M."/>
            <person name="Wang X."/>
            <person name="Warfsmann J."/>
            <person name="Weissenbach J."/>
            <person name="White D.D."/>
            <person name="White J.D."/>
            <person name="Wiley G.B."/>
            <person name="Wincker P."/>
            <person name="Xing Y."/>
            <person name="Yang L."/>
            <person name="Yao Z."/>
            <person name="Ying F."/>
            <person name="Zhai J."/>
            <person name="Zhou L."/>
            <person name="Zuber A."/>
            <person name="Denarie J."/>
            <person name="Dixon R.A."/>
            <person name="May G.D."/>
            <person name="Schwartz D.C."/>
            <person name="Rogers J."/>
            <person name="Quetier F."/>
            <person name="Town C.D."/>
            <person name="Roe B.A."/>
        </authorList>
    </citation>
    <scope>NUCLEOTIDE SEQUENCE [LARGE SCALE GENOMIC DNA]</scope>
    <source>
        <strain evidence="1">A17</strain>
        <strain evidence="2 3">cv. Jemalong A17</strain>
    </source>
</reference>
<dbReference type="HOGENOM" id="CLU_3035372_0_0_1"/>
<dbReference type="Proteomes" id="UP000002051">
    <property type="component" value="Chromosome 3"/>
</dbReference>
<evidence type="ECO:0000313" key="2">
    <source>
        <dbReference type="EnsemblPlants" id="KEH34830"/>
    </source>
</evidence>
<protein>
    <submittedName>
        <fullName evidence="1 2">Uncharacterized protein</fullName>
    </submittedName>
</protein>
<evidence type="ECO:0000313" key="1">
    <source>
        <dbReference type="EMBL" id="KEH34830.1"/>
    </source>
</evidence>
<dbReference type="EnsemblPlants" id="KEH34830">
    <property type="protein sequence ID" value="KEH34830"/>
    <property type="gene ID" value="MTR_3g072555"/>
</dbReference>
<evidence type="ECO:0000313" key="3">
    <source>
        <dbReference type="Proteomes" id="UP000002051"/>
    </source>
</evidence>
<organism evidence="1 3">
    <name type="scientific">Medicago truncatula</name>
    <name type="common">Barrel medic</name>
    <name type="synonym">Medicago tribuloides</name>
    <dbReference type="NCBI Taxonomy" id="3880"/>
    <lineage>
        <taxon>Eukaryota</taxon>
        <taxon>Viridiplantae</taxon>
        <taxon>Streptophyta</taxon>
        <taxon>Embryophyta</taxon>
        <taxon>Tracheophyta</taxon>
        <taxon>Spermatophyta</taxon>
        <taxon>Magnoliopsida</taxon>
        <taxon>eudicotyledons</taxon>
        <taxon>Gunneridae</taxon>
        <taxon>Pentapetalae</taxon>
        <taxon>rosids</taxon>
        <taxon>fabids</taxon>
        <taxon>Fabales</taxon>
        <taxon>Fabaceae</taxon>
        <taxon>Papilionoideae</taxon>
        <taxon>50 kb inversion clade</taxon>
        <taxon>NPAAA clade</taxon>
        <taxon>Hologalegina</taxon>
        <taxon>IRL clade</taxon>
        <taxon>Trifolieae</taxon>
        <taxon>Medicago</taxon>
    </lineage>
</organism>